<dbReference type="InterPro" id="IPR050680">
    <property type="entry name" value="YpeA/RimI_acetyltransf"/>
</dbReference>
<evidence type="ECO:0000256" key="1">
    <source>
        <dbReference type="ARBA" id="ARBA00022679"/>
    </source>
</evidence>
<dbReference type="PROSITE" id="PS51186">
    <property type="entry name" value="GNAT"/>
    <property type="match status" value="1"/>
</dbReference>
<dbReference type="RefSeq" id="WP_105367764.1">
    <property type="nucleotide sequence ID" value="NZ_NEMB01000003.1"/>
</dbReference>
<keyword evidence="2" id="KW-0012">Acyltransferase</keyword>
<reference evidence="4 5" key="1">
    <citation type="journal article" date="2018" name="Syst. Appl. Microbiol.">
        <title>Characterization and high-quality draft genome sequence of Herbivorax saccincola A7, an anaerobic, alkaliphilic, thermophilic, cellulolytic, and xylanolytic bacterium.</title>
        <authorList>
            <person name="Aikawa S."/>
            <person name="Baramee S."/>
            <person name="Sermsathanaswadi J."/>
            <person name="Thianheng P."/>
            <person name="Tachaapaikoon C."/>
            <person name="Shikata A."/>
            <person name="Waeonukul R."/>
            <person name="Pason P."/>
            <person name="Ratanakhanokchai K."/>
            <person name="Kosugi A."/>
        </authorList>
    </citation>
    <scope>NUCLEOTIDE SEQUENCE [LARGE SCALE GENOMIC DNA]</scope>
    <source>
        <strain evidence="4 5">A7</strain>
    </source>
</reference>
<feature type="domain" description="N-acetyltransferase" evidence="3">
    <location>
        <begin position="2"/>
        <end position="154"/>
    </location>
</feature>
<evidence type="ECO:0000259" key="3">
    <source>
        <dbReference type="PROSITE" id="PS51186"/>
    </source>
</evidence>
<dbReference type="Pfam" id="PF00583">
    <property type="entry name" value="Acetyltransf_1"/>
    <property type="match status" value="1"/>
</dbReference>
<dbReference type="CDD" id="cd04301">
    <property type="entry name" value="NAT_SF"/>
    <property type="match status" value="1"/>
</dbReference>
<name>A0A2S8R8W6_9FIRM</name>
<keyword evidence="1" id="KW-0808">Transferase</keyword>
<dbReference type="OrthoDB" id="9813917at2"/>
<dbReference type="InterPro" id="IPR016181">
    <property type="entry name" value="Acyl_CoA_acyltransferase"/>
</dbReference>
<gene>
    <name evidence="4" type="ORF">B9R14_05445</name>
</gene>
<dbReference type="SUPFAM" id="SSF55729">
    <property type="entry name" value="Acyl-CoA N-acyltransferases (Nat)"/>
    <property type="match status" value="1"/>
</dbReference>
<evidence type="ECO:0000313" key="5">
    <source>
        <dbReference type="Proteomes" id="UP000239720"/>
    </source>
</evidence>
<accession>A0A2S8R8W6</accession>
<evidence type="ECO:0000256" key="2">
    <source>
        <dbReference type="ARBA" id="ARBA00023315"/>
    </source>
</evidence>
<protein>
    <recommendedName>
        <fullName evidence="3">N-acetyltransferase domain-containing protein</fullName>
    </recommendedName>
</protein>
<dbReference type="EMBL" id="NEMB01000003">
    <property type="protein sequence ID" value="PQQ66248.1"/>
    <property type="molecule type" value="Genomic_DNA"/>
</dbReference>
<dbReference type="Gene3D" id="3.40.630.30">
    <property type="match status" value="1"/>
</dbReference>
<evidence type="ECO:0000313" key="4">
    <source>
        <dbReference type="EMBL" id="PQQ66248.1"/>
    </source>
</evidence>
<dbReference type="GO" id="GO:0016747">
    <property type="term" value="F:acyltransferase activity, transferring groups other than amino-acyl groups"/>
    <property type="evidence" value="ECO:0007669"/>
    <property type="project" value="InterPro"/>
</dbReference>
<dbReference type="AlphaFoldDB" id="A0A2S8R8W6"/>
<dbReference type="PANTHER" id="PTHR43420">
    <property type="entry name" value="ACETYLTRANSFERASE"/>
    <property type="match status" value="1"/>
</dbReference>
<proteinExistence type="predicted"/>
<comment type="caution">
    <text evidence="4">The sequence shown here is derived from an EMBL/GenBank/DDBJ whole genome shotgun (WGS) entry which is preliminary data.</text>
</comment>
<dbReference type="InterPro" id="IPR000182">
    <property type="entry name" value="GNAT_dom"/>
</dbReference>
<dbReference type="Proteomes" id="UP000239720">
    <property type="component" value="Unassembled WGS sequence"/>
</dbReference>
<sequence>MEQIKQIKMTDLQDCVKVINKSFATVASEFNLPEQNCPRHPSFMKIDTLQKRFTDGYKMFGLYEQDKLVGYVSISIDEDNAAELHNLSVLPDCRHKGYGKRLLDYCERKAKEMGCNKIKIEIIEENKILKNWYLKNGFIHLFTKQFDYLPFAVC</sequence>
<organism evidence="4 5">
    <name type="scientific">Acetivibrio saccincola</name>
    <dbReference type="NCBI Taxonomy" id="1677857"/>
    <lineage>
        <taxon>Bacteria</taxon>
        <taxon>Bacillati</taxon>
        <taxon>Bacillota</taxon>
        <taxon>Clostridia</taxon>
        <taxon>Eubacteriales</taxon>
        <taxon>Oscillospiraceae</taxon>
        <taxon>Acetivibrio</taxon>
    </lineage>
</organism>